<evidence type="ECO:0000313" key="3">
    <source>
        <dbReference type="Proteomes" id="UP000322873"/>
    </source>
</evidence>
<proteinExistence type="predicted"/>
<feature type="compositionally biased region" description="Basic residues" evidence="1">
    <location>
        <begin position="106"/>
        <end position="116"/>
    </location>
</feature>
<dbReference type="VEuPathDB" id="FungiDB:MFRU_022g00190"/>
<gene>
    <name evidence="2" type="ORF">EYC84_009831</name>
</gene>
<feature type="compositionally biased region" description="Basic residues" evidence="1">
    <location>
        <begin position="33"/>
        <end position="46"/>
    </location>
</feature>
<feature type="compositionally biased region" description="Polar residues" evidence="1">
    <location>
        <begin position="264"/>
        <end position="280"/>
    </location>
</feature>
<feature type="region of interest" description="Disordered" evidence="1">
    <location>
        <begin position="881"/>
        <end position="901"/>
    </location>
</feature>
<feature type="compositionally biased region" description="Low complexity" evidence="1">
    <location>
        <begin position="203"/>
        <end position="215"/>
    </location>
</feature>
<feature type="compositionally biased region" description="Polar residues" evidence="1">
    <location>
        <begin position="705"/>
        <end position="728"/>
    </location>
</feature>
<protein>
    <submittedName>
        <fullName evidence="2">Uncharacterized protein</fullName>
    </submittedName>
</protein>
<evidence type="ECO:0000256" key="1">
    <source>
        <dbReference type="SAM" id="MobiDB-lite"/>
    </source>
</evidence>
<feature type="compositionally biased region" description="Polar residues" evidence="1">
    <location>
        <begin position="308"/>
        <end position="323"/>
    </location>
</feature>
<accession>A0A5M9JDP2</accession>
<dbReference type="EMBL" id="VICG01000013">
    <property type="protein sequence ID" value="KAA8566029.1"/>
    <property type="molecule type" value="Genomic_DNA"/>
</dbReference>
<comment type="caution">
    <text evidence="2">The sequence shown here is derived from an EMBL/GenBank/DDBJ whole genome shotgun (WGS) entry which is preliminary data.</text>
</comment>
<feature type="region of interest" description="Disordered" evidence="1">
    <location>
        <begin position="810"/>
        <end position="848"/>
    </location>
</feature>
<feature type="compositionally biased region" description="Acidic residues" evidence="1">
    <location>
        <begin position="67"/>
        <end position="87"/>
    </location>
</feature>
<feature type="compositionally biased region" description="Low complexity" evidence="1">
    <location>
        <begin position="755"/>
        <end position="764"/>
    </location>
</feature>
<feature type="region of interest" description="Disordered" evidence="1">
    <location>
        <begin position="245"/>
        <end position="403"/>
    </location>
</feature>
<reference evidence="2 3" key="1">
    <citation type="submission" date="2019-06" db="EMBL/GenBank/DDBJ databases">
        <title>Genome Sequence of the Brown Rot Fungal Pathogen Monilinia fructicola.</title>
        <authorList>
            <person name="De Miccolis Angelini R.M."/>
            <person name="Landi L."/>
            <person name="Abate D."/>
            <person name="Pollastro S."/>
            <person name="Romanazzi G."/>
            <person name="Faretra F."/>
        </authorList>
    </citation>
    <scope>NUCLEOTIDE SEQUENCE [LARGE SCALE GENOMIC DNA]</scope>
    <source>
        <strain evidence="2 3">Mfrc123</strain>
    </source>
</reference>
<dbReference type="Proteomes" id="UP000322873">
    <property type="component" value="Unassembled WGS sequence"/>
</dbReference>
<feature type="compositionally biased region" description="Polar residues" evidence="1">
    <location>
        <begin position="354"/>
        <end position="364"/>
    </location>
</feature>
<evidence type="ECO:0000313" key="2">
    <source>
        <dbReference type="EMBL" id="KAA8566029.1"/>
    </source>
</evidence>
<feature type="compositionally biased region" description="Acidic residues" evidence="1">
    <location>
        <begin position="890"/>
        <end position="901"/>
    </location>
</feature>
<feature type="compositionally biased region" description="Acidic residues" evidence="1">
    <location>
        <begin position="331"/>
        <end position="348"/>
    </location>
</feature>
<organism evidence="2 3">
    <name type="scientific">Monilinia fructicola</name>
    <name type="common">Brown rot fungus</name>
    <name type="synonym">Ciboria fructicola</name>
    <dbReference type="NCBI Taxonomy" id="38448"/>
    <lineage>
        <taxon>Eukaryota</taxon>
        <taxon>Fungi</taxon>
        <taxon>Dikarya</taxon>
        <taxon>Ascomycota</taxon>
        <taxon>Pezizomycotina</taxon>
        <taxon>Leotiomycetes</taxon>
        <taxon>Helotiales</taxon>
        <taxon>Sclerotiniaceae</taxon>
        <taxon>Monilinia</taxon>
    </lineage>
</organism>
<keyword evidence="3" id="KW-1185">Reference proteome</keyword>
<name>A0A5M9JDP2_MONFR</name>
<feature type="region of interest" description="Disordered" evidence="1">
    <location>
        <begin position="1"/>
        <end position="231"/>
    </location>
</feature>
<feature type="compositionally biased region" description="Polar residues" evidence="1">
    <location>
        <begin position="475"/>
        <end position="485"/>
    </location>
</feature>
<feature type="region of interest" description="Disordered" evidence="1">
    <location>
        <begin position="460"/>
        <end position="485"/>
    </location>
</feature>
<feature type="compositionally biased region" description="Low complexity" evidence="1">
    <location>
        <begin position="461"/>
        <end position="474"/>
    </location>
</feature>
<feature type="compositionally biased region" description="Polar residues" evidence="1">
    <location>
        <begin position="216"/>
        <end position="231"/>
    </location>
</feature>
<sequence>MPPQKKTKSKGSAPANRTYKAVEPLHQTTFPEKKKRITRNYGRKPGMKLEKQDTLTQMDWVQLYEREEQELEVEDDIEDSEGDYEEEESKRKSKRRKTLGDESVTKRKKESRNRRKTLGDGERIPTFSTQTITQLDYWPLSGAPEAAENTEDASIYAIPISSPPEINPPRRSPRKLPQPDDSAPTSLMPPPRTPRHRKIFEIPSSQSPATPTSSQFGGSSRQRLPLQEQSANIAVPFSLRSSTYMSAEKLPRLKVEDTYETGTDESQVAQTPSKRSSPTKTVRFAVPNLSQDLLAVDTPIKEEPATQRGFSSSPTRRQGTPALSNMKLEILDSDAEEDEDEEEEESQVVEDTLLGSNPGSQDRTNTADEDGGVVEGPEPDDAHSKDDTGQTEVAGEEALGPAETFYGDIGAETQFHAERIMSSSSLSNLGESTPSSEDASRIGSYGTSQYTRHENLSIKRPQIQHTQTQPQHTQFGKSQYPESQRLSTQQLDAMAPRSEGSDIFISLYPTHVENIISRNKNHEFRPYKFPATVSRIWIYQTKPLSTLTHMAAIGPPKAPGEITALDGLGNSEFNAGEKRSKFAYEILELYALANPMTIQELKSRQWFKAAPQKYARVPPAVLGELIANLLPPLFTQSGSSSPSATVNSSEIVRSTPVLDRTSSTRTESQEVQDQITNNIAQFTQVQAPPSSPPAAIPASIVNVPSSQNHGIRKSQASTVDYTQTQTPVTPRYHRKESPIPDLIPESPTKPRSIPSSSAASSQAQMLSPVVPRRIGKTVIEIELESQSEDDYEENSMPVVSRPSSGRFIEVESQSEVENDNEAKEVSSNAPEDAMEEEEHHPSSTPLPYSLIRSSQIMTRSQMLREQNSLMDGEIIGPPLTMGGIWKEVGDSDDENDGDLDL</sequence>
<dbReference type="AlphaFoldDB" id="A0A5M9JDP2"/>
<feature type="region of interest" description="Disordered" evidence="1">
    <location>
        <begin position="705"/>
        <end position="768"/>
    </location>
</feature>